<evidence type="ECO:0000256" key="2">
    <source>
        <dbReference type="SAM" id="SignalP"/>
    </source>
</evidence>
<proteinExistence type="predicted"/>
<keyword evidence="1" id="KW-0812">Transmembrane</keyword>
<protein>
    <submittedName>
        <fullName evidence="3">Uncharacterized protein</fullName>
    </submittedName>
</protein>
<evidence type="ECO:0000313" key="3">
    <source>
        <dbReference type="EMBL" id="OXA41430.1"/>
    </source>
</evidence>
<comment type="caution">
    <text evidence="3">The sequence shown here is derived from an EMBL/GenBank/DDBJ whole genome shotgun (WGS) entry which is preliminary data.</text>
</comment>
<name>A0A226D8G0_FOLCA</name>
<keyword evidence="2" id="KW-0732">Signal</keyword>
<reference evidence="3 4" key="1">
    <citation type="submission" date="2015-12" db="EMBL/GenBank/DDBJ databases">
        <title>The genome of Folsomia candida.</title>
        <authorList>
            <person name="Faddeeva A."/>
            <person name="Derks M.F."/>
            <person name="Anvar Y."/>
            <person name="Smit S."/>
            <person name="Van Straalen N."/>
            <person name="Roelofs D."/>
        </authorList>
    </citation>
    <scope>NUCLEOTIDE SEQUENCE [LARGE SCALE GENOMIC DNA]</scope>
    <source>
        <strain evidence="3 4">VU population</strain>
        <tissue evidence="3">Whole body</tissue>
    </source>
</reference>
<organism evidence="3 4">
    <name type="scientific">Folsomia candida</name>
    <name type="common">Springtail</name>
    <dbReference type="NCBI Taxonomy" id="158441"/>
    <lineage>
        <taxon>Eukaryota</taxon>
        <taxon>Metazoa</taxon>
        <taxon>Ecdysozoa</taxon>
        <taxon>Arthropoda</taxon>
        <taxon>Hexapoda</taxon>
        <taxon>Collembola</taxon>
        <taxon>Entomobryomorpha</taxon>
        <taxon>Isotomoidea</taxon>
        <taxon>Isotomidae</taxon>
        <taxon>Proisotominae</taxon>
        <taxon>Folsomia</taxon>
    </lineage>
</organism>
<keyword evidence="1" id="KW-0472">Membrane</keyword>
<feature type="signal peptide" evidence="2">
    <location>
        <begin position="1"/>
        <end position="24"/>
    </location>
</feature>
<keyword evidence="1" id="KW-1133">Transmembrane helix</keyword>
<evidence type="ECO:0000256" key="1">
    <source>
        <dbReference type="SAM" id="Phobius"/>
    </source>
</evidence>
<feature type="transmembrane region" description="Helical" evidence="1">
    <location>
        <begin position="412"/>
        <end position="437"/>
    </location>
</feature>
<sequence length="747" mass="87304">MSRNQSFIFLQILLCTYILANSSAIDHCTVPPLDHMITATSSNSPCYNHITFHHLYSEDFPHKLTRNTPMKLTSRKRIYTNPAFNRPLHQNQLRLNIFKNRAWKCETVFLYFNTRLKYGTNYSSTLASWIESQTNSYWVEPFGRKIIEQRFFFVLIPFLERHDFAANLTMPIYFAIIKHELLASYVVYVPNFLIIFENSTCVHHFFNFPALFTNFICQDTPQFEKPAQTIFFHNPVAYSKWEVYEHDDYTPSFVTIGDQLSVKTKNPFRDVVNVNKYFLELFITEKINVSDNFRQPISWQQAGLLNSVTNELLSTMHSGLSQYTPNGIMIDSVSYNFITCYKTIALEFDIYYMPFDLLSWIAIGFSIIAITTILHVYIVYYIRTKTNSILLLVLGSLLDEAPVFSSKVSDQCFIRCIIIPWLVMCTVLCSAYTGLLIEHLNSPLAEKMYSVASDLYCEPISNITWQMGFERAKLRGKISVGIMNYYVENTSLPQDLVEIGQSKDHCFTSLSTFTDPYSSLVLYDKSYKFSRAIRDAFGIEWTEIEKLPYLHPIYWFLNPKHVWFPKSLLNWGIERDITHEKLFFETERELTNCAKSVFWDTQLELDSYLAHLKGNYPLLSFYKGKEALLPVPVFLQFQADWGSQVPIRFERIVEAGIYSKVLEYSKLNEKNKFKNSTRNILEMDKFKSESYQSAVPLRIGSNLQTLFIIILILLGSAGLEFFLERGWNKRKFYCFRVRKLLKITKKK</sequence>
<feature type="transmembrane region" description="Helical" evidence="1">
    <location>
        <begin position="703"/>
        <end position="723"/>
    </location>
</feature>
<gene>
    <name evidence="3" type="ORF">Fcan01_23824</name>
</gene>
<evidence type="ECO:0000313" key="4">
    <source>
        <dbReference type="Proteomes" id="UP000198287"/>
    </source>
</evidence>
<dbReference type="EMBL" id="LNIX01000029">
    <property type="protein sequence ID" value="OXA41430.1"/>
    <property type="molecule type" value="Genomic_DNA"/>
</dbReference>
<dbReference type="AlphaFoldDB" id="A0A226D8G0"/>
<dbReference type="Proteomes" id="UP000198287">
    <property type="component" value="Unassembled WGS sequence"/>
</dbReference>
<keyword evidence="4" id="KW-1185">Reference proteome</keyword>
<feature type="transmembrane region" description="Helical" evidence="1">
    <location>
        <begin position="357"/>
        <end position="382"/>
    </location>
</feature>
<accession>A0A226D8G0</accession>
<feature type="chain" id="PRO_5012081774" evidence="2">
    <location>
        <begin position="25"/>
        <end position="747"/>
    </location>
</feature>